<dbReference type="EMBL" id="EF089402">
    <property type="protein sequence ID" value="ABL97826.1"/>
    <property type="molecule type" value="Genomic_DNA"/>
</dbReference>
<dbReference type="PROSITE" id="PS00670">
    <property type="entry name" value="D_2_HYDROXYACID_DH_2"/>
    <property type="match status" value="1"/>
</dbReference>
<reference evidence="7" key="1">
    <citation type="journal article" date="2007" name="Environ. Microbiol.">
        <title>Proteorhodopsin photosystem gene clusters exhibit co-evolutionary trends and shared ancestry among diverse marine microbial phyla.</title>
        <authorList>
            <person name="McCarren J."/>
            <person name="Delong E.F."/>
        </authorList>
    </citation>
    <scope>NUCLEOTIDE SEQUENCE</scope>
</reference>
<dbReference type="SUPFAM" id="SSF52283">
    <property type="entry name" value="Formate/glycerate dehydrogenase catalytic domain-like"/>
    <property type="match status" value="1"/>
</dbReference>
<name>A4GIB5_9BACT</name>
<keyword evidence="2 4" id="KW-0560">Oxidoreductase</keyword>
<evidence type="ECO:0000259" key="6">
    <source>
        <dbReference type="Pfam" id="PF02826"/>
    </source>
</evidence>
<dbReference type="Pfam" id="PF02826">
    <property type="entry name" value="2-Hacid_dh_C"/>
    <property type="match status" value="1"/>
</dbReference>
<dbReference type="PANTHER" id="PTHR43761">
    <property type="entry name" value="D-ISOMER SPECIFIC 2-HYDROXYACID DEHYDROGENASE FAMILY PROTEIN (AFU_ORTHOLOGUE AFUA_1G13630)"/>
    <property type="match status" value="1"/>
</dbReference>
<feature type="domain" description="D-isomer specific 2-hydroxyacid dehydrogenase NAD-binding" evidence="6">
    <location>
        <begin position="107"/>
        <end position="288"/>
    </location>
</feature>
<organism evidence="7">
    <name type="scientific">uncultured marine bacterium HF10_49E08</name>
    <dbReference type="NCBI Taxonomy" id="415447"/>
    <lineage>
        <taxon>Bacteria</taxon>
        <taxon>environmental samples</taxon>
    </lineage>
</organism>
<dbReference type="InterPro" id="IPR050418">
    <property type="entry name" value="D-iso_2-hydroxyacid_DH_PdxB"/>
</dbReference>
<dbReference type="InterPro" id="IPR006140">
    <property type="entry name" value="D-isomer_DH_NAD-bd"/>
</dbReference>
<evidence type="ECO:0000259" key="5">
    <source>
        <dbReference type="Pfam" id="PF00389"/>
    </source>
</evidence>
<evidence type="ECO:0000256" key="1">
    <source>
        <dbReference type="ARBA" id="ARBA00005854"/>
    </source>
</evidence>
<evidence type="ECO:0000256" key="4">
    <source>
        <dbReference type="RuleBase" id="RU003719"/>
    </source>
</evidence>
<dbReference type="AlphaFoldDB" id="A4GIB5"/>
<dbReference type="PROSITE" id="PS00671">
    <property type="entry name" value="D_2_HYDROXYACID_DH_3"/>
    <property type="match status" value="1"/>
</dbReference>
<evidence type="ECO:0000256" key="3">
    <source>
        <dbReference type="ARBA" id="ARBA00023027"/>
    </source>
</evidence>
<evidence type="ECO:0000313" key="7">
    <source>
        <dbReference type="EMBL" id="ABL97826.1"/>
    </source>
</evidence>
<dbReference type="SUPFAM" id="SSF51735">
    <property type="entry name" value="NAD(P)-binding Rossmann-fold domains"/>
    <property type="match status" value="1"/>
</dbReference>
<dbReference type="Gene3D" id="3.40.50.720">
    <property type="entry name" value="NAD(P)-binding Rossmann-like Domain"/>
    <property type="match status" value="2"/>
</dbReference>
<accession>A4GIB5</accession>
<dbReference type="FunFam" id="3.40.50.720:FF:000203">
    <property type="entry name" value="D-3-phosphoglycerate dehydrogenase (SerA)"/>
    <property type="match status" value="1"/>
</dbReference>
<dbReference type="GO" id="GO:0016616">
    <property type="term" value="F:oxidoreductase activity, acting on the CH-OH group of donors, NAD or NADP as acceptor"/>
    <property type="evidence" value="ECO:0007669"/>
    <property type="project" value="InterPro"/>
</dbReference>
<proteinExistence type="inferred from homology"/>
<dbReference type="InterPro" id="IPR006139">
    <property type="entry name" value="D-isomer_2_OHA_DH_cat_dom"/>
</dbReference>
<sequence length="319" mass="34334">MKIVILDAFTSNPGDLSWDAIEELGELTVYERTTPEEVLERCTGSEVIFTNKVILNSETIEQLPELKYIGVLATGTNVVDLNFAKERGICVTNIPGYSTDSVVQHVLALMLHFSSKVSVHTDAVQQGDWVNSIDFSFTLGTLNELSGKTLGIIGLGTIGRKLARVADAMGMKILAAYQSSMDHLELPYEVEWLPVDEVFALADFLSLNCPLTSETDKVVNAERLKKMKSSAIVINTGRGPLVDEQALADALNNGTIAGAGLDVLSTEPPACDNPLLSAKNCVITPHIAWASREARARLIAIAADNLSSFSSGVSQNVVN</sequence>
<dbReference type="InterPro" id="IPR029753">
    <property type="entry name" value="D-isomer_DH_CS"/>
</dbReference>
<comment type="similarity">
    <text evidence="1 4">Belongs to the D-isomer specific 2-hydroxyacid dehydrogenase family.</text>
</comment>
<keyword evidence="3" id="KW-0520">NAD</keyword>
<dbReference type="InterPro" id="IPR036291">
    <property type="entry name" value="NAD(P)-bd_dom_sf"/>
</dbReference>
<dbReference type="GO" id="GO:0051287">
    <property type="term" value="F:NAD binding"/>
    <property type="evidence" value="ECO:0007669"/>
    <property type="project" value="InterPro"/>
</dbReference>
<gene>
    <name evidence="7" type="ORF">ALOHA_HF1049E08.0014</name>
</gene>
<evidence type="ECO:0000256" key="2">
    <source>
        <dbReference type="ARBA" id="ARBA00023002"/>
    </source>
</evidence>
<protein>
    <submittedName>
        <fullName evidence="7">Glycerate dehydrogenase</fullName>
    </submittedName>
</protein>
<feature type="domain" description="D-isomer specific 2-hydroxyacid dehydrogenase catalytic" evidence="5">
    <location>
        <begin position="17"/>
        <end position="319"/>
    </location>
</feature>
<dbReference type="PANTHER" id="PTHR43761:SF1">
    <property type="entry name" value="D-ISOMER SPECIFIC 2-HYDROXYACID DEHYDROGENASE CATALYTIC DOMAIN-CONTAINING PROTEIN-RELATED"/>
    <property type="match status" value="1"/>
</dbReference>
<dbReference type="CDD" id="cd12162">
    <property type="entry name" value="2-Hacid_dh_4"/>
    <property type="match status" value="1"/>
</dbReference>
<dbReference type="Pfam" id="PF00389">
    <property type="entry name" value="2-Hacid_dh"/>
    <property type="match status" value="1"/>
</dbReference>